<dbReference type="PANTHER" id="PTHR23159:SF31">
    <property type="entry name" value="CENTROSOME-ASSOCIATED PROTEIN CEP250 ISOFORM X1"/>
    <property type="match status" value="1"/>
</dbReference>
<evidence type="ECO:0000313" key="3">
    <source>
        <dbReference type="EMBL" id="GAQ82731.1"/>
    </source>
</evidence>
<sequence length="648" mass="69695">MKESVAVLKAQVDSLRLQRAEFRAVAQARRQVDAPFANTGAGLAGEGAVKAASAGTAADVAALQERFAQPTRELLKLRSTPVPIPVPVPPTERSSLSPAVVIEKGPERNGPVLVPSELLQREIADARAELAALRSGSKGFPALGTEQKGPESGIGLVIERAEVSKEGRSSVRWADGDSTGGVEPSGSVSREAVATESHSGQARGIPLGPLLTWTDLATCLEQSENEPGRRRLVSMDAATVGSGRSGATVQAAQRMHSVDKLPIRSANGKACSSSQPFGYGRKWGQSSGTAPLRAAKPAVKVPLQTAAKAPLVDRKEKQNKVRQHLQKKKRDGFSPSRNSNRRRTAVRWAPSAARRVRYSPGYDVSAPEEPQPDVRNPRKKPLAQDVGWEMLPSGRARARRRQSAGRQRGRPRGPGARQGGGRGVLTSAAAGRVRGQGRGASGRPADDGRARGDATSQKLAEQVEAHGREVERLDGLLEESRRKVEEFENESREVKEERERERDDAHFVKSTLAARDAEVELLKGEVESIQKEVEKLSEERTVRTHEERLRTEEASALRVELSARKAEVARLAEILENARAQAEGLGLGATQNEEIGFGDAGRNVGGFGGLGTDGLALLRKLANENEDLRRQLSHGEATILNRVQTRGG</sequence>
<gene>
    <name evidence="3" type="ORF">KFL_001210245</name>
</gene>
<feature type="coiled-coil region" evidence="1">
    <location>
        <begin position="470"/>
        <end position="581"/>
    </location>
</feature>
<evidence type="ECO:0000256" key="1">
    <source>
        <dbReference type="SAM" id="Coils"/>
    </source>
</evidence>
<reference evidence="3 4" key="1">
    <citation type="journal article" date="2014" name="Nat. Commun.">
        <title>Klebsormidium flaccidum genome reveals primary factors for plant terrestrial adaptation.</title>
        <authorList>
            <person name="Hori K."/>
            <person name="Maruyama F."/>
            <person name="Fujisawa T."/>
            <person name="Togashi T."/>
            <person name="Yamamoto N."/>
            <person name="Seo M."/>
            <person name="Sato S."/>
            <person name="Yamada T."/>
            <person name="Mori H."/>
            <person name="Tajima N."/>
            <person name="Moriyama T."/>
            <person name="Ikeuchi M."/>
            <person name="Watanabe M."/>
            <person name="Wada H."/>
            <person name="Kobayashi K."/>
            <person name="Saito M."/>
            <person name="Masuda T."/>
            <person name="Sasaki-Sekimoto Y."/>
            <person name="Mashiguchi K."/>
            <person name="Awai K."/>
            <person name="Shimojima M."/>
            <person name="Masuda S."/>
            <person name="Iwai M."/>
            <person name="Nobusawa T."/>
            <person name="Narise T."/>
            <person name="Kondo S."/>
            <person name="Saito H."/>
            <person name="Sato R."/>
            <person name="Murakawa M."/>
            <person name="Ihara Y."/>
            <person name="Oshima-Yamada Y."/>
            <person name="Ohtaka K."/>
            <person name="Satoh M."/>
            <person name="Sonobe K."/>
            <person name="Ishii M."/>
            <person name="Ohtani R."/>
            <person name="Kanamori-Sato M."/>
            <person name="Honoki R."/>
            <person name="Miyazaki D."/>
            <person name="Mochizuki H."/>
            <person name="Umetsu J."/>
            <person name="Higashi K."/>
            <person name="Shibata D."/>
            <person name="Kamiya Y."/>
            <person name="Sato N."/>
            <person name="Nakamura Y."/>
            <person name="Tabata S."/>
            <person name="Ida S."/>
            <person name="Kurokawa K."/>
            <person name="Ohta H."/>
        </authorList>
    </citation>
    <scope>NUCLEOTIDE SEQUENCE [LARGE SCALE GENOMIC DNA]</scope>
    <source>
        <strain evidence="3 4">NIES-2285</strain>
    </source>
</reference>
<dbReference type="AlphaFoldDB" id="A0A1Y1I0Q8"/>
<organism evidence="3 4">
    <name type="scientific">Klebsormidium nitens</name>
    <name type="common">Green alga</name>
    <name type="synonym">Ulothrix nitens</name>
    <dbReference type="NCBI Taxonomy" id="105231"/>
    <lineage>
        <taxon>Eukaryota</taxon>
        <taxon>Viridiplantae</taxon>
        <taxon>Streptophyta</taxon>
        <taxon>Klebsormidiophyceae</taxon>
        <taxon>Klebsormidiales</taxon>
        <taxon>Klebsormidiaceae</taxon>
        <taxon>Klebsormidium</taxon>
    </lineage>
</organism>
<feature type="compositionally biased region" description="Basic residues" evidence="2">
    <location>
        <begin position="320"/>
        <end position="330"/>
    </location>
</feature>
<proteinExistence type="predicted"/>
<protein>
    <submittedName>
        <fullName evidence="3">Uncharacterized protein</fullName>
    </submittedName>
</protein>
<evidence type="ECO:0000256" key="2">
    <source>
        <dbReference type="SAM" id="MobiDB-lite"/>
    </source>
</evidence>
<feature type="region of interest" description="Disordered" evidence="2">
    <location>
        <begin position="306"/>
        <end position="467"/>
    </location>
</feature>
<keyword evidence="4" id="KW-1185">Reference proteome</keyword>
<dbReference type="Proteomes" id="UP000054558">
    <property type="component" value="Unassembled WGS sequence"/>
</dbReference>
<name>A0A1Y1I0Q8_KLENI</name>
<keyword evidence="1" id="KW-0175">Coiled coil</keyword>
<evidence type="ECO:0000313" key="4">
    <source>
        <dbReference type="Proteomes" id="UP000054558"/>
    </source>
</evidence>
<accession>A0A1Y1I0Q8</accession>
<feature type="region of interest" description="Disordered" evidence="2">
    <location>
        <begin position="167"/>
        <end position="203"/>
    </location>
</feature>
<feature type="compositionally biased region" description="Basic residues" evidence="2">
    <location>
        <begin position="396"/>
        <end position="411"/>
    </location>
</feature>
<dbReference type="PANTHER" id="PTHR23159">
    <property type="entry name" value="CENTROSOMAL PROTEIN 2"/>
    <property type="match status" value="1"/>
</dbReference>
<dbReference type="EMBL" id="DF237070">
    <property type="protein sequence ID" value="GAQ82731.1"/>
    <property type="molecule type" value="Genomic_DNA"/>
</dbReference>